<sequence>MMEAMTTKELLKVMKNDKVEVDPEKHGEVSYEFKIDHHPFGHLDQYGDLFLTTYSETISRPLSIGKAILERWIDTAVKGFRINLRRLNKWNDLKY</sequence>
<reference evidence="1" key="1">
    <citation type="journal article" date="2021" name="PeerJ">
        <title>Extensive microbial diversity within the chicken gut microbiome revealed by metagenomics and culture.</title>
        <authorList>
            <person name="Gilroy R."/>
            <person name="Ravi A."/>
            <person name="Getino M."/>
            <person name="Pursley I."/>
            <person name="Horton D.L."/>
            <person name="Alikhan N.F."/>
            <person name="Baker D."/>
            <person name="Gharbi K."/>
            <person name="Hall N."/>
            <person name="Watson M."/>
            <person name="Adriaenssens E.M."/>
            <person name="Foster-Nyarko E."/>
            <person name="Jarju S."/>
            <person name="Secka A."/>
            <person name="Antonio M."/>
            <person name="Oren A."/>
            <person name="Chaudhuri R.R."/>
            <person name="La Ragione R."/>
            <person name="Hildebrand F."/>
            <person name="Pallen M.J."/>
        </authorList>
    </citation>
    <scope>NUCLEOTIDE SEQUENCE</scope>
    <source>
        <strain evidence="1">876</strain>
    </source>
</reference>
<name>A0A9E2KUA9_9LACO</name>
<gene>
    <name evidence="1" type="ORF">H9843_04990</name>
</gene>
<dbReference type="AlphaFoldDB" id="A0A9E2KUA9"/>
<dbReference type="EMBL" id="JAHLFK010000054">
    <property type="protein sequence ID" value="MBU3830231.1"/>
    <property type="molecule type" value="Genomic_DNA"/>
</dbReference>
<evidence type="ECO:0000313" key="2">
    <source>
        <dbReference type="Proteomes" id="UP000824180"/>
    </source>
</evidence>
<protein>
    <submittedName>
        <fullName evidence="1">Uncharacterized protein</fullName>
    </submittedName>
</protein>
<dbReference type="Proteomes" id="UP000824180">
    <property type="component" value="Unassembled WGS sequence"/>
</dbReference>
<proteinExistence type="predicted"/>
<evidence type="ECO:0000313" key="1">
    <source>
        <dbReference type="EMBL" id="MBU3830231.1"/>
    </source>
</evidence>
<comment type="caution">
    <text evidence="1">The sequence shown here is derived from an EMBL/GenBank/DDBJ whole genome shotgun (WGS) entry which is preliminary data.</text>
</comment>
<accession>A0A9E2KUA9</accession>
<organism evidence="1 2">
    <name type="scientific">Candidatus Limosilactobacillus merdavium</name>
    <dbReference type="NCBI Taxonomy" id="2838651"/>
    <lineage>
        <taxon>Bacteria</taxon>
        <taxon>Bacillati</taxon>
        <taxon>Bacillota</taxon>
        <taxon>Bacilli</taxon>
        <taxon>Lactobacillales</taxon>
        <taxon>Lactobacillaceae</taxon>
        <taxon>Limosilactobacillus</taxon>
    </lineage>
</organism>
<reference evidence="1" key="2">
    <citation type="submission" date="2021-04" db="EMBL/GenBank/DDBJ databases">
        <authorList>
            <person name="Gilroy R."/>
        </authorList>
    </citation>
    <scope>NUCLEOTIDE SEQUENCE</scope>
    <source>
        <strain evidence="1">876</strain>
    </source>
</reference>